<dbReference type="OrthoDB" id="42441at2"/>
<evidence type="ECO:0000313" key="2">
    <source>
        <dbReference type="EMBL" id="SFA44678.1"/>
    </source>
</evidence>
<evidence type="ECO:0000313" key="3">
    <source>
        <dbReference type="Proteomes" id="UP000198836"/>
    </source>
</evidence>
<dbReference type="Pfam" id="PF09407">
    <property type="entry name" value="AbiEi_1"/>
    <property type="match status" value="1"/>
</dbReference>
<sequence length="269" mass="30974">MAEKYKYLESFIDEQRANGKYSFATEGLHSQFGVSENALKKTLQRLKNQESVVMVRRGFYVIVPPEYRAKGIIPTSLYVNDLMKFLNRDYYVALLNAAAYHGAAHQQPQDYSIITEGIALRSIKNDKVGIHFYIKKFWSKESIIKRKVDTGYINISSPELTALDLVSYYNEVGGFNRVATVIEELKESINPEKLVETAKLYDEISVVQRLGYVLECVLDENELSNALHKYLESIRHYPVLLRPQRKKPENMITGNKWKIVPNVEIEADI</sequence>
<evidence type="ECO:0000259" key="1">
    <source>
        <dbReference type="Pfam" id="PF09407"/>
    </source>
</evidence>
<dbReference type="STRING" id="332999.SAMN04488511_104169"/>
<accession>A0A1I0SYS8</accession>
<reference evidence="3" key="1">
    <citation type="submission" date="2016-10" db="EMBL/GenBank/DDBJ databases">
        <authorList>
            <person name="Varghese N."/>
            <person name="Submissions S."/>
        </authorList>
    </citation>
    <scope>NUCLEOTIDE SEQUENCE [LARGE SCALE GENOMIC DNA]</scope>
    <source>
        <strain evidence="3">DSM 18130</strain>
    </source>
</reference>
<gene>
    <name evidence="2" type="ORF">SAMN04488511_104169</name>
</gene>
<keyword evidence="3" id="KW-1185">Reference proteome</keyword>
<name>A0A1I0SYS8_9SPHI</name>
<dbReference type="EMBL" id="FOJM01000004">
    <property type="protein sequence ID" value="SFA44678.1"/>
    <property type="molecule type" value="Genomic_DNA"/>
</dbReference>
<dbReference type="AlphaFoldDB" id="A0A1I0SYS8"/>
<protein>
    <submittedName>
        <fullName evidence="2">Transcriptional regulator, predicted component of viral defense system</fullName>
    </submittedName>
</protein>
<dbReference type="Proteomes" id="UP000198836">
    <property type="component" value="Unassembled WGS sequence"/>
</dbReference>
<dbReference type="InterPro" id="IPR018547">
    <property type="entry name" value="AbiEi_C"/>
</dbReference>
<organism evidence="2 3">
    <name type="scientific">Pedobacter suwonensis</name>
    <dbReference type="NCBI Taxonomy" id="332999"/>
    <lineage>
        <taxon>Bacteria</taxon>
        <taxon>Pseudomonadati</taxon>
        <taxon>Bacteroidota</taxon>
        <taxon>Sphingobacteriia</taxon>
        <taxon>Sphingobacteriales</taxon>
        <taxon>Sphingobacteriaceae</taxon>
        <taxon>Pedobacter</taxon>
    </lineage>
</organism>
<proteinExistence type="predicted"/>
<dbReference type="RefSeq" id="WP_090981749.1">
    <property type="nucleotide sequence ID" value="NZ_FOJM01000004.1"/>
</dbReference>
<feature type="domain" description="AbiEi antitoxin C-terminal" evidence="1">
    <location>
        <begin position="73"/>
        <end position="215"/>
    </location>
</feature>